<accession>A0A7J6Q3Z7</accession>
<dbReference type="AlphaFoldDB" id="A0A7J6Q3Z7"/>
<comment type="caution">
    <text evidence="1">The sequence shown here is derived from an EMBL/GenBank/DDBJ whole genome shotgun (WGS) entry which is preliminary data.</text>
</comment>
<protein>
    <submittedName>
        <fullName evidence="1">Uncharacterized protein</fullName>
    </submittedName>
</protein>
<name>A0A7J6Q3Z7_PEROL</name>
<dbReference type="EMBL" id="JABANM010032669">
    <property type="protein sequence ID" value="KAF4702536.1"/>
    <property type="molecule type" value="Genomic_DNA"/>
</dbReference>
<feature type="non-terminal residue" evidence="1">
    <location>
        <position position="115"/>
    </location>
</feature>
<gene>
    <name evidence="1" type="ORF">FOZ62_018872</name>
</gene>
<reference evidence="1 2" key="1">
    <citation type="submission" date="2020-04" db="EMBL/GenBank/DDBJ databases">
        <title>Perkinsus olseni comparative genomics.</title>
        <authorList>
            <person name="Bogema D.R."/>
        </authorList>
    </citation>
    <scope>NUCLEOTIDE SEQUENCE [LARGE SCALE GENOMIC DNA]</scope>
    <source>
        <strain evidence="1">ATCC PRA-205</strain>
    </source>
</reference>
<dbReference type="Proteomes" id="UP000574390">
    <property type="component" value="Unassembled WGS sequence"/>
</dbReference>
<sequence length="115" mass="12739">IMLIVGLMGGASYSNCMFLFQRRDDIPNTHRELCVNLGFAASNLGILLASLASLLMANTLMKECTLYPEAPGMSVPDLSVFRSTYHFMTDPEVPERSEYPPGYSGHQPKTKFLFG</sequence>
<evidence type="ECO:0000313" key="2">
    <source>
        <dbReference type="Proteomes" id="UP000574390"/>
    </source>
</evidence>
<organism evidence="1 2">
    <name type="scientific">Perkinsus olseni</name>
    <name type="common">Perkinsus atlanticus</name>
    <dbReference type="NCBI Taxonomy" id="32597"/>
    <lineage>
        <taxon>Eukaryota</taxon>
        <taxon>Sar</taxon>
        <taxon>Alveolata</taxon>
        <taxon>Perkinsozoa</taxon>
        <taxon>Perkinsea</taxon>
        <taxon>Perkinsida</taxon>
        <taxon>Perkinsidae</taxon>
        <taxon>Perkinsus</taxon>
    </lineage>
</organism>
<feature type="non-terminal residue" evidence="1">
    <location>
        <position position="1"/>
    </location>
</feature>
<proteinExistence type="predicted"/>
<evidence type="ECO:0000313" key="1">
    <source>
        <dbReference type="EMBL" id="KAF4702536.1"/>
    </source>
</evidence>